<accession>A0ACB6QFB3</accession>
<protein>
    <submittedName>
        <fullName evidence="1">Uncharacterized protein</fullName>
    </submittedName>
</protein>
<organism evidence="1 2">
    <name type="scientific">Lindgomyces ingoldianus</name>
    <dbReference type="NCBI Taxonomy" id="673940"/>
    <lineage>
        <taxon>Eukaryota</taxon>
        <taxon>Fungi</taxon>
        <taxon>Dikarya</taxon>
        <taxon>Ascomycota</taxon>
        <taxon>Pezizomycotina</taxon>
        <taxon>Dothideomycetes</taxon>
        <taxon>Pleosporomycetidae</taxon>
        <taxon>Pleosporales</taxon>
        <taxon>Lindgomycetaceae</taxon>
        <taxon>Lindgomyces</taxon>
    </lineage>
</organism>
<name>A0ACB6QFB3_9PLEO</name>
<sequence length="295" mass="32953">MSATPMVEDADFMVRPAVSVQEAREVWWPLMKELGWNRDYDDAATHYHVSRNGSGWLILIPRETGKPEGCVVAFTYPNGTGWVGFFIVNAAYRGNGWGRALWKALEESYNTTSTAIVGLDGVEAQVNTYRRRGFEDMARIKLMVRPSLVEKPLATARPKPGGEEQIVDIRDVDTKALAKLDLAHTGLERTALWTQDALFFRKDAFGHALLSNSHGTTKLSGFVLVRRCEHGHRFGPLYAGTYDQALLLLQTSMEAIQESKGSMIAEIFGSHPEGMKVFEEQGSQPYVLRVVVYDP</sequence>
<reference evidence="1" key="1">
    <citation type="journal article" date="2020" name="Stud. Mycol.">
        <title>101 Dothideomycetes genomes: a test case for predicting lifestyles and emergence of pathogens.</title>
        <authorList>
            <person name="Haridas S."/>
            <person name="Albert R."/>
            <person name="Binder M."/>
            <person name="Bloem J."/>
            <person name="Labutti K."/>
            <person name="Salamov A."/>
            <person name="Andreopoulos B."/>
            <person name="Baker S."/>
            <person name="Barry K."/>
            <person name="Bills G."/>
            <person name="Bluhm B."/>
            <person name="Cannon C."/>
            <person name="Castanera R."/>
            <person name="Culley D."/>
            <person name="Daum C."/>
            <person name="Ezra D."/>
            <person name="Gonzalez J."/>
            <person name="Henrissat B."/>
            <person name="Kuo A."/>
            <person name="Liang C."/>
            <person name="Lipzen A."/>
            <person name="Lutzoni F."/>
            <person name="Magnuson J."/>
            <person name="Mondo S."/>
            <person name="Nolan M."/>
            <person name="Ohm R."/>
            <person name="Pangilinan J."/>
            <person name="Park H.-J."/>
            <person name="Ramirez L."/>
            <person name="Alfaro M."/>
            <person name="Sun H."/>
            <person name="Tritt A."/>
            <person name="Yoshinaga Y."/>
            <person name="Zwiers L.-H."/>
            <person name="Turgeon B."/>
            <person name="Goodwin S."/>
            <person name="Spatafora J."/>
            <person name="Crous P."/>
            <person name="Grigoriev I."/>
        </authorList>
    </citation>
    <scope>NUCLEOTIDE SEQUENCE</scope>
    <source>
        <strain evidence="1">ATCC 200398</strain>
    </source>
</reference>
<evidence type="ECO:0000313" key="2">
    <source>
        <dbReference type="Proteomes" id="UP000799755"/>
    </source>
</evidence>
<dbReference type="EMBL" id="MU003529">
    <property type="protein sequence ID" value="KAF2465609.1"/>
    <property type="molecule type" value="Genomic_DNA"/>
</dbReference>
<keyword evidence="2" id="KW-1185">Reference proteome</keyword>
<comment type="caution">
    <text evidence="1">The sequence shown here is derived from an EMBL/GenBank/DDBJ whole genome shotgun (WGS) entry which is preliminary data.</text>
</comment>
<evidence type="ECO:0000313" key="1">
    <source>
        <dbReference type="EMBL" id="KAF2465609.1"/>
    </source>
</evidence>
<dbReference type="Proteomes" id="UP000799755">
    <property type="component" value="Unassembled WGS sequence"/>
</dbReference>
<proteinExistence type="predicted"/>
<gene>
    <name evidence="1" type="ORF">BDR25DRAFT_346126</name>
</gene>